<accession>W1Y4W9</accession>
<organism evidence="1">
    <name type="scientific">human gut metagenome</name>
    <dbReference type="NCBI Taxonomy" id="408170"/>
    <lineage>
        <taxon>unclassified sequences</taxon>
        <taxon>metagenomes</taxon>
        <taxon>organismal metagenomes</taxon>
    </lineage>
</organism>
<dbReference type="AlphaFoldDB" id="W1Y4W9"/>
<gene>
    <name evidence="1" type="ORF">Q604_UNBC09035G0001</name>
</gene>
<proteinExistence type="predicted"/>
<name>W1Y4W9_9ZZZZ</name>
<dbReference type="EMBL" id="AZMM01009035">
    <property type="protein sequence ID" value="ETJ36705.1"/>
    <property type="molecule type" value="Genomic_DNA"/>
</dbReference>
<evidence type="ECO:0000313" key="1">
    <source>
        <dbReference type="EMBL" id="ETJ36705.1"/>
    </source>
</evidence>
<protein>
    <submittedName>
        <fullName evidence="1">Uncharacterized protein</fullName>
    </submittedName>
</protein>
<feature type="non-terminal residue" evidence="1">
    <location>
        <position position="25"/>
    </location>
</feature>
<sequence>MTLEEIRSKALEMAEPEFKKFEPIA</sequence>
<reference evidence="1" key="1">
    <citation type="submission" date="2013-12" db="EMBL/GenBank/DDBJ databases">
        <title>A Varibaculum cambriense genome reconstructed from a premature infant gut community with otherwise low bacterial novelty that shifts toward anaerobic metabolism during the third week of life.</title>
        <authorList>
            <person name="Brown C.T."/>
            <person name="Sharon I."/>
            <person name="Thomas B.C."/>
            <person name="Castelle C.J."/>
            <person name="Morowitz M.J."/>
            <person name="Banfield J.F."/>
        </authorList>
    </citation>
    <scope>NUCLEOTIDE SEQUENCE</scope>
</reference>
<comment type="caution">
    <text evidence="1">The sequence shown here is derived from an EMBL/GenBank/DDBJ whole genome shotgun (WGS) entry which is preliminary data.</text>
</comment>